<comment type="caution">
    <text evidence="2">The sequence shown here is derived from an EMBL/GenBank/DDBJ whole genome shotgun (WGS) entry which is preliminary data.</text>
</comment>
<evidence type="ECO:0000256" key="1">
    <source>
        <dbReference type="SAM" id="MobiDB-lite"/>
    </source>
</evidence>
<name>A0A1Y1WGR1_9FUNG</name>
<sequence>MSNRDTTPGKGSTSAAPVPEGASAAPKQFTSVEHMSAVELQAVSTVLLNMHEMVEKTDKFNADLDGPTTEEWIEKITANIQFFIDAKVPTASIIQAIKGRLDGKVKAVIGDRKFVHKTELKDAMMQAFPQARFAKHAREKLGKVSTFKELPVDNIKPLGMKLLRRAELNDTHCIMLAETLAKLDAQAWYATETKPSMATTANIEQMLTTFQRHYDMHQEIGEARKIVERTSNVSKGHDESTQPGDAAAQGGMRSARASRNARQRQRIREKLRRLDELEAKTANPDRRTEQKPDNPRQSRPKD</sequence>
<reference evidence="2 3" key="1">
    <citation type="submission" date="2016-07" db="EMBL/GenBank/DDBJ databases">
        <title>Pervasive Adenine N6-methylation of Active Genes in Fungi.</title>
        <authorList>
            <consortium name="DOE Joint Genome Institute"/>
            <person name="Mondo S.J."/>
            <person name="Dannebaum R.O."/>
            <person name="Kuo R.C."/>
            <person name="Labutti K."/>
            <person name="Haridas S."/>
            <person name="Kuo A."/>
            <person name="Salamov A."/>
            <person name="Ahrendt S.R."/>
            <person name="Lipzen A."/>
            <person name="Sullivan W."/>
            <person name="Andreopoulos W.B."/>
            <person name="Clum A."/>
            <person name="Lindquist E."/>
            <person name="Daum C."/>
            <person name="Ramamoorthy G.K."/>
            <person name="Gryganskyi A."/>
            <person name="Culley D."/>
            <person name="Magnuson J.K."/>
            <person name="James T.Y."/>
            <person name="O'Malley M.A."/>
            <person name="Stajich J.E."/>
            <person name="Spatafora J.W."/>
            <person name="Visel A."/>
            <person name="Grigoriev I.V."/>
        </authorList>
    </citation>
    <scope>NUCLEOTIDE SEQUENCE [LARGE SCALE GENOMIC DNA]</scope>
    <source>
        <strain evidence="2 3">ATCC 12442</strain>
    </source>
</reference>
<feature type="compositionally biased region" description="Basic and acidic residues" evidence="1">
    <location>
        <begin position="266"/>
        <end position="302"/>
    </location>
</feature>
<evidence type="ECO:0000313" key="2">
    <source>
        <dbReference type="EMBL" id="ORX72677.1"/>
    </source>
</evidence>
<proteinExistence type="predicted"/>
<dbReference type="GeneID" id="63803069"/>
<dbReference type="RefSeq" id="XP_040746017.1">
    <property type="nucleotide sequence ID" value="XM_040886421.1"/>
</dbReference>
<dbReference type="OrthoDB" id="10436563at2759"/>
<accession>A0A1Y1WGR1</accession>
<feature type="region of interest" description="Disordered" evidence="1">
    <location>
        <begin position="1"/>
        <end position="27"/>
    </location>
</feature>
<protein>
    <submittedName>
        <fullName evidence="2">Uncharacterized protein</fullName>
    </submittedName>
</protein>
<evidence type="ECO:0000313" key="3">
    <source>
        <dbReference type="Proteomes" id="UP000193922"/>
    </source>
</evidence>
<feature type="compositionally biased region" description="Polar residues" evidence="1">
    <location>
        <begin position="1"/>
        <end position="15"/>
    </location>
</feature>
<keyword evidence="3" id="KW-1185">Reference proteome</keyword>
<dbReference type="Proteomes" id="UP000193922">
    <property type="component" value="Unassembled WGS sequence"/>
</dbReference>
<dbReference type="AlphaFoldDB" id="A0A1Y1WGR1"/>
<organism evidence="2 3">
    <name type="scientific">Linderina pennispora</name>
    <dbReference type="NCBI Taxonomy" id="61395"/>
    <lineage>
        <taxon>Eukaryota</taxon>
        <taxon>Fungi</taxon>
        <taxon>Fungi incertae sedis</taxon>
        <taxon>Zoopagomycota</taxon>
        <taxon>Kickxellomycotina</taxon>
        <taxon>Kickxellomycetes</taxon>
        <taxon>Kickxellales</taxon>
        <taxon>Kickxellaceae</taxon>
        <taxon>Linderina</taxon>
    </lineage>
</organism>
<feature type="region of interest" description="Disordered" evidence="1">
    <location>
        <begin position="233"/>
        <end position="302"/>
    </location>
</feature>
<gene>
    <name evidence="2" type="ORF">DL89DRAFT_264886</name>
</gene>
<dbReference type="EMBL" id="MCFD01000002">
    <property type="protein sequence ID" value="ORX72677.1"/>
    <property type="molecule type" value="Genomic_DNA"/>
</dbReference>